<name>A0ABS1HR63_9BACT</name>
<sequence length="57" mass="6483">MIRKKYTKPDIEVFDLDKEVCLLLSSDPWDPIGPPGMSAAPKQEPFSQNAFDENPFE</sequence>
<feature type="region of interest" description="Disordered" evidence="1">
    <location>
        <begin position="32"/>
        <end position="57"/>
    </location>
</feature>
<keyword evidence="3" id="KW-1185">Reference proteome</keyword>
<accession>A0ABS1HR63</accession>
<dbReference type="Proteomes" id="UP000605676">
    <property type="component" value="Unassembled WGS sequence"/>
</dbReference>
<dbReference type="RefSeq" id="WP_200467206.1">
    <property type="nucleotide sequence ID" value="NZ_JAENRR010000117.1"/>
</dbReference>
<reference evidence="2 3" key="1">
    <citation type="submission" date="2021-01" db="EMBL/GenBank/DDBJ databases">
        <title>Carboxyliciviraga sp.nov., isolated from coastal sediments.</title>
        <authorList>
            <person name="Lu D."/>
            <person name="Zhang T."/>
        </authorList>
    </citation>
    <scope>NUCLEOTIDE SEQUENCE [LARGE SCALE GENOMIC DNA]</scope>
    <source>
        <strain evidence="2 3">N1Y132</strain>
    </source>
</reference>
<evidence type="ECO:0000256" key="1">
    <source>
        <dbReference type="SAM" id="MobiDB-lite"/>
    </source>
</evidence>
<proteinExistence type="predicted"/>
<gene>
    <name evidence="2" type="ORF">JIV24_21845</name>
</gene>
<evidence type="ECO:0000313" key="2">
    <source>
        <dbReference type="EMBL" id="MBK3519990.1"/>
    </source>
</evidence>
<comment type="caution">
    <text evidence="2">The sequence shown here is derived from an EMBL/GenBank/DDBJ whole genome shotgun (WGS) entry which is preliminary data.</text>
</comment>
<protein>
    <submittedName>
        <fullName evidence="2">Uncharacterized protein</fullName>
    </submittedName>
</protein>
<evidence type="ECO:0000313" key="3">
    <source>
        <dbReference type="Proteomes" id="UP000605676"/>
    </source>
</evidence>
<dbReference type="EMBL" id="JAENRR010000117">
    <property type="protein sequence ID" value="MBK3519990.1"/>
    <property type="molecule type" value="Genomic_DNA"/>
</dbReference>
<organism evidence="2 3">
    <name type="scientific">Carboxylicivirga marina</name>
    <dbReference type="NCBI Taxonomy" id="2800988"/>
    <lineage>
        <taxon>Bacteria</taxon>
        <taxon>Pseudomonadati</taxon>
        <taxon>Bacteroidota</taxon>
        <taxon>Bacteroidia</taxon>
        <taxon>Marinilabiliales</taxon>
        <taxon>Marinilabiliaceae</taxon>
        <taxon>Carboxylicivirga</taxon>
    </lineage>
</organism>